<keyword evidence="2 5" id="KW-0812">Transmembrane</keyword>
<feature type="transmembrane region" description="Helical" evidence="5">
    <location>
        <begin position="12"/>
        <end position="29"/>
    </location>
</feature>
<feature type="transmembrane region" description="Helical" evidence="5">
    <location>
        <begin position="413"/>
        <end position="430"/>
    </location>
</feature>
<dbReference type="PANTHER" id="PTHR37422:SF13">
    <property type="entry name" value="LIPOPOLYSACCHARIDE BIOSYNTHESIS PROTEIN PA4999-RELATED"/>
    <property type="match status" value="1"/>
</dbReference>
<feature type="transmembrane region" description="Helical" evidence="5">
    <location>
        <begin position="57"/>
        <end position="76"/>
    </location>
</feature>
<feature type="transmembrane region" description="Helical" evidence="5">
    <location>
        <begin position="436"/>
        <end position="453"/>
    </location>
</feature>
<feature type="transmembrane region" description="Helical" evidence="5">
    <location>
        <begin position="35"/>
        <end position="52"/>
    </location>
</feature>
<dbReference type="Pfam" id="PF04932">
    <property type="entry name" value="Wzy_C"/>
    <property type="match status" value="1"/>
</dbReference>
<feature type="transmembrane region" description="Helical" evidence="5">
    <location>
        <begin position="258"/>
        <end position="274"/>
    </location>
</feature>
<feature type="transmembrane region" description="Helical" evidence="5">
    <location>
        <begin position="82"/>
        <end position="101"/>
    </location>
</feature>
<evidence type="ECO:0000256" key="5">
    <source>
        <dbReference type="SAM" id="Phobius"/>
    </source>
</evidence>
<feature type="transmembrane region" description="Helical" evidence="5">
    <location>
        <begin position="166"/>
        <end position="188"/>
    </location>
</feature>
<feature type="transmembrane region" description="Helical" evidence="5">
    <location>
        <begin position="136"/>
        <end position="159"/>
    </location>
</feature>
<evidence type="ECO:0000313" key="8">
    <source>
        <dbReference type="Proteomes" id="UP001596047"/>
    </source>
</evidence>
<comment type="caution">
    <text evidence="7">The sequence shown here is derived from an EMBL/GenBank/DDBJ whole genome shotgun (WGS) entry which is preliminary data.</text>
</comment>
<evidence type="ECO:0000256" key="3">
    <source>
        <dbReference type="ARBA" id="ARBA00022989"/>
    </source>
</evidence>
<feature type="transmembrane region" description="Helical" evidence="5">
    <location>
        <begin position="286"/>
        <end position="306"/>
    </location>
</feature>
<feature type="transmembrane region" description="Helical" evidence="5">
    <location>
        <begin position="110"/>
        <end position="130"/>
    </location>
</feature>
<dbReference type="InterPro" id="IPR007016">
    <property type="entry name" value="O-antigen_ligase-rel_domated"/>
</dbReference>
<dbReference type="PANTHER" id="PTHR37422">
    <property type="entry name" value="TEICHURONIC ACID BIOSYNTHESIS PROTEIN TUAE"/>
    <property type="match status" value="1"/>
</dbReference>
<gene>
    <name evidence="7" type="ORF">ACFPYJ_12145</name>
</gene>
<keyword evidence="3 5" id="KW-1133">Transmembrane helix</keyword>
<keyword evidence="4 5" id="KW-0472">Membrane</keyword>
<dbReference type="Proteomes" id="UP001596047">
    <property type="component" value="Unassembled WGS sequence"/>
</dbReference>
<name>A0ABW0VVE6_9BACL</name>
<dbReference type="EMBL" id="JBHSOW010000042">
    <property type="protein sequence ID" value="MFC5649860.1"/>
    <property type="molecule type" value="Genomic_DNA"/>
</dbReference>
<dbReference type="RefSeq" id="WP_379188405.1">
    <property type="nucleotide sequence ID" value="NZ_JBHSOW010000042.1"/>
</dbReference>
<reference evidence="8" key="1">
    <citation type="journal article" date="2019" name="Int. J. Syst. Evol. Microbiol.">
        <title>The Global Catalogue of Microorganisms (GCM) 10K type strain sequencing project: providing services to taxonomists for standard genome sequencing and annotation.</title>
        <authorList>
            <consortium name="The Broad Institute Genomics Platform"/>
            <consortium name="The Broad Institute Genome Sequencing Center for Infectious Disease"/>
            <person name="Wu L."/>
            <person name="Ma J."/>
        </authorList>
    </citation>
    <scope>NUCLEOTIDE SEQUENCE [LARGE SCALE GENOMIC DNA]</scope>
    <source>
        <strain evidence="8">CGMCC 1.3240</strain>
    </source>
</reference>
<organism evidence="7 8">
    <name type="scientific">Paenibacillus solisilvae</name>
    <dbReference type="NCBI Taxonomy" id="2486751"/>
    <lineage>
        <taxon>Bacteria</taxon>
        <taxon>Bacillati</taxon>
        <taxon>Bacillota</taxon>
        <taxon>Bacilli</taxon>
        <taxon>Bacillales</taxon>
        <taxon>Paenibacillaceae</taxon>
        <taxon>Paenibacillus</taxon>
    </lineage>
</organism>
<sequence>MRNHTAIQLDKRVIVIPLIIVLSVLLGYFTAIRESISLVLVIGALMMFFVIIKPRFVFYSTLVLLFSIPAGSYDFFLLKIPIIQLDITTLLLWLLVIIYLFRCMTEKKAIILPSAKFMIMITLLVIYTIVCYEQSLVYYFNDIKIFSTYIVYLLMFFFWEGKTMVSFIKVTVISSVILSLIVILMFYTKTTLFHDFYANTYWANDTRATVSNQSNFIIAMPLLIVALKEKILQTKWRFFIIISLILMGISLILGESRTLIFCVAVSCLITQIFTGSKSYLKNVMKLVYGLLIVVVVSYIYVLVLPVPQKISTVYQRFEEVVESNGQNNSLTTRQNSINYAMKEIIDNPLGKGIGAPMQWVDNRGNLIQLQTNIDNGFITFLYKFGWSGLIIWIIFYFLGFLQAIKLVNKSNHYYALAFLISLPLVILNDMLLTAQLAMNSAIFSYILVILAIFEKEIRSRKLKFISSEVSI</sequence>
<accession>A0ABW0VVE6</accession>
<evidence type="ECO:0000256" key="1">
    <source>
        <dbReference type="ARBA" id="ARBA00004141"/>
    </source>
</evidence>
<feature type="transmembrane region" description="Helical" evidence="5">
    <location>
        <begin position="236"/>
        <end position="252"/>
    </location>
</feature>
<dbReference type="InterPro" id="IPR051533">
    <property type="entry name" value="WaaL-like"/>
</dbReference>
<keyword evidence="7" id="KW-0436">Ligase</keyword>
<evidence type="ECO:0000313" key="7">
    <source>
        <dbReference type="EMBL" id="MFC5649860.1"/>
    </source>
</evidence>
<comment type="subcellular location">
    <subcellularLocation>
        <location evidence="1">Membrane</location>
        <topology evidence="1">Multi-pass membrane protein</topology>
    </subcellularLocation>
</comment>
<feature type="transmembrane region" description="Helical" evidence="5">
    <location>
        <begin position="208"/>
        <end position="227"/>
    </location>
</feature>
<evidence type="ECO:0000259" key="6">
    <source>
        <dbReference type="Pfam" id="PF04932"/>
    </source>
</evidence>
<protein>
    <submittedName>
        <fullName evidence="7">O-antigen ligase family protein</fullName>
    </submittedName>
</protein>
<evidence type="ECO:0000256" key="4">
    <source>
        <dbReference type="ARBA" id="ARBA00023136"/>
    </source>
</evidence>
<feature type="transmembrane region" description="Helical" evidence="5">
    <location>
        <begin position="384"/>
        <end position="401"/>
    </location>
</feature>
<proteinExistence type="predicted"/>
<feature type="domain" description="O-antigen ligase-related" evidence="6">
    <location>
        <begin position="243"/>
        <end position="393"/>
    </location>
</feature>
<keyword evidence="8" id="KW-1185">Reference proteome</keyword>
<dbReference type="GO" id="GO:0016874">
    <property type="term" value="F:ligase activity"/>
    <property type="evidence" value="ECO:0007669"/>
    <property type="project" value="UniProtKB-KW"/>
</dbReference>
<evidence type="ECO:0000256" key="2">
    <source>
        <dbReference type="ARBA" id="ARBA00022692"/>
    </source>
</evidence>